<name>A0ABT9Q286_9HYPH</name>
<sequence>MTRQRQLKALEEEYIELLLDALKRCAAGKSGLFGQNDATIATLNKHMQKRLTSSDASELLDLGDQITMLRSRLGYSEPFAPHARLMEVRSSHHANTPGEPKLAQIWLKDMTGLC</sequence>
<gene>
    <name evidence="1" type="ORF">J2T09_005258</name>
</gene>
<dbReference type="Proteomes" id="UP001241472">
    <property type="component" value="Unassembled WGS sequence"/>
</dbReference>
<proteinExistence type="predicted"/>
<dbReference type="RefSeq" id="WP_306839976.1">
    <property type="nucleotide sequence ID" value="NZ_JAUSRF010000027.1"/>
</dbReference>
<organism evidence="1 2">
    <name type="scientific">Neorhizobium huautlense</name>
    <dbReference type="NCBI Taxonomy" id="67774"/>
    <lineage>
        <taxon>Bacteria</taxon>
        <taxon>Pseudomonadati</taxon>
        <taxon>Pseudomonadota</taxon>
        <taxon>Alphaproteobacteria</taxon>
        <taxon>Hyphomicrobiales</taxon>
        <taxon>Rhizobiaceae</taxon>
        <taxon>Rhizobium/Agrobacterium group</taxon>
        <taxon>Neorhizobium</taxon>
    </lineage>
</organism>
<keyword evidence="2" id="KW-1185">Reference proteome</keyword>
<protein>
    <submittedName>
        <fullName evidence="1">Uncharacterized protein</fullName>
    </submittedName>
</protein>
<comment type="caution">
    <text evidence="1">The sequence shown here is derived from an EMBL/GenBank/DDBJ whole genome shotgun (WGS) entry which is preliminary data.</text>
</comment>
<dbReference type="EMBL" id="JAUSRF010000027">
    <property type="protein sequence ID" value="MDP9840471.1"/>
    <property type="molecule type" value="Genomic_DNA"/>
</dbReference>
<evidence type="ECO:0000313" key="2">
    <source>
        <dbReference type="Proteomes" id="UP001241472"/>
    </source>
</evidence>
<accession>A0ABT9Q286</accession>
<evidence type="ECO:0000313" key="1">
    <source>
        <dbReference type="EMBL" id="MDP9840471.1"/>
    </source>
</evidence>
<reference evidence="1 2" key="1">
    <citation type="submission" date="2023-07" db="EMBL/GenBank/DDBJ databases">
        <title>Sorghum-associated microbial communities from plants grown in Nebraska, USA.</title>
        <authorList>
            <person name="Schachtman D."/>
        </authorList>
    </citation>
    <scope>NUCLEOTIDE SEQUENCE [LARGE SCALE GENOMIC DNA]</scope>
    <source>
        <strain evidence="1 2">DS1307</strain>
    </source>
</reference>